<proteinExistence type="predicted"/>
<evidence type="ECO:0000313" key="1">
    <source>
        <dbReference type="EMBL" id="GBH31036.1"/>
    </source>
</evidence>
<evidence type="ECO:0000313" key="2">
    <source>
        <dbReference type="Proteomes" id="UP000290975"/>
    </source>
</evidence>
<keyword evidence="2" id="KW-1185">Reference proteome</keyword>
<sequence length="57" mass="6296">MPALIAARFNPDLKSKYQQMVAAGKPAKVAITTLMRKLVVTANALLKADRLWQQSRA</sequence>
<accession>A0A401J333</accession>
<dbReference type="AlphaFoldDB" id="A0A401J333"/>
<reference evidence="1 2" key="1">
    <citation type="submission" date="2014-12" db="EMBL/GenBank/DDBJ databases">
        <title>Whole genome sequencing of Sphingobium xenophagum OW59.</title>
        <authorList>
            <person name="Ohta Y."/>
            <person name="Nishi S."/>
            <person name="Hatada Y."/>
        </authorList>
    </citation>
    <scope>NUCLEOTIDE SEQUENCE [LARGE SCALE GENOMIC DNA]</scope>
    <source>
        <strain evidence="1 2">OW59</strain>
    </source>
</reference>
<comment type="caution">
    <text evidence="1">The sequence shown here is derived from an EMBL/GenBank/DDBJ whole genome shotgun (WGS) entry which is preliminary data.</text>
</comment>
<gene>
    <name evidence="1" type="ORF">MBESOW_P2296</name>
</gene>
<dbReference type="EMBL" id="BBQY01000012">
    <property type="protein sequence ID" value="GBH31036.1"/>
    <property type="molecule type" value="Genomic_DNA"/>
</dbReference>
<dbReference type="RefSeq" id="WP_017181820.1">
    <property type="nucleotide sequence ID" value="NZ_BBQY01000012.1"/>
</dbReference>
<protein>
    <recommendedName>
        <fullName evidence="3">Transposase</fullName>
    </recommendedName>
</protein>
<evidence type="ECO:0008006" key="3">
    <source>
        <dbReference type="Google" id="ProtNLM"/>
    </source>
</evidence>
<organism evidence="1 2">
    <name type="scientific">Sphingobium xenophagum</name>
    <dbReference type="NCBI Taxonomy" id="121428"/>
    <lineage>
        <taxon>Bacteria</taxon>
        <taxon>Pseudomonadati</taxon>
        <taxon>Pseudomonadota</taxon>
        <taxon>Alphaproteobacteria</taxon>
        <taxon>Sphingomonadales</taxon>
        <taxon>Sphingomonadaceae</taxon>
        <taxon>Sphingobium</taxon>
    </lineage>
</organism>
<name>A0A401J333_SPHXE</name>
<dbReference type="Proteomes" id="UP000290975">
    <property type="component" value="Unassembled WGS sequence"/>
</dbReference>